<protein>
    <submittedName>
        <fullName evidence="2">Uncharacterized protein</fullName>
    </submittedName>
</protein>
<keyword evidence="1" id="KW-0472">Membrane</keyword>
<reference evidence="3" key="1">
    <citation type="journal article" date="2019" name="Int. J. Syst. Evol. Microbiol.">
        <title>The Global Catalogue of Microorganisms (GCM) 10K type strain sequencing project: providing services to taxonomists for standard genome sequencing and annotation.</title>
        <authorList>
            <consortium name="The Broad Institute Genomics Platform"/>
            <consortium name="The Broad Institute Genome Sequencing Center for Infectious Disease"/>
            <person name="Wu L."/>
            <person name="Ma J."/>
        </authorList>
    </citation>
    <scope>NUCLEOTIDE SEQUENCE [LARGE SCALE GENOMIC DNA]</scope>
    <source>
        <strain evidence="3">KCTC 23723</strain>
    </source>
</reference>
<feature type="transmembrane region" description="Helical" evidence="1">
    <location>
        <begin position="6"/>
        <end position="26"/>
    </location>
</feature>
<evidence type="ECO:0000313" key="2">
    <source>
        <dbReference type="EMBL" id="GGW60056.1"/>
    </source>
</evidence>
<evidence type="ECO:0000313" key="3">
    <source>
        <dbReference type="Proteomes" id="UP000634667"/>
    </source>
</evidence>
<dbReference type="EMBL" id="BMYR01000005">
    <property type="protein sequence ID" value="GGW60056.1"/>
    <property type="molecule type" value="Genomic_DNA"/>
</dbReference>
<name>A0ABQ2WJT5_9ALTE</name>
<keyword evidence="3" id="KW-1185">Reference proteome</keyword>
<comment type="caution">
    <text evidence="2">The sequence shown here is derived from an EMBL/GenBank/DDBJ whole genome shotgun (WGS) entry which is preliminary data.</text>
</comment>
<sequence length="177" mass="19963">MFWELIGTFSAGLGAAGIALVLRALTLKKLPKWLIPVFAGAGMLGFQIYMEYNWYPHQSSRLPEGVAVVRAVEEQAAWRPWSYIFPQTMRFIAADIKNAAMNQRNPELVLVNLYFFERRMGTRQITQVIHCGAPARADFTEQLVIPAPGSQPDASWHPLAADDELYRLICIEQPGKE</sequence>
<keyword evidence="1" id="KW-1133">Transmembrane helix</keyword>
<feature type="transmembrane region" description="Helical" evidence="1">
    <location>
        <begin position="33"/>
        <end position="50"/>
    </location>
</feature>
<accession>A0ABQ2WJT5</accession>
<gene>
    <name evidence="2" type="ORF">GCM10008111_15290</name>
</gene>
<dbReference type="RefSeq" id="WP_189482149.1">
    <property type="nucleotide sequence ID" value="NZ_BMYR01000005.1"/>
</dbReference>
<dbReference type="Proteomes" id="UP000634667">
    <property type="component" value="Unassembled WGS sequence"/>
</dbReference>
<organism evidence="2 3">
    <name type="scientific">Alishewanella tabrizica</name>
    <dbReference type="NCBI Taxonomy" id="671278"/>
    <lineage>
        <taxon>Bacteria</taxon>
        <taxon>Pseudomonadati</taxon>
        <taxon>Pseudomonadota</taxon>
        <taxon>Gammaproteobacteria</taxon>
        <taxon>Alteromonadales</taxon>
        <taxon>Alteromonadaceae</taxon>
        <taxon>Alishewanella</taxon>
    </lineage>
</organism>
<keyword evidence="1" id="KW-0812">Transmembrane</keyword>
<evidence type="ECO:0000256" key="1">
    <source>
        <dbReference type="SAM" id="Phobius"/>
    </source>
</evidence>
<proteinExistence type="predicted"/>